<protein>
    <submittedName>
        <fullName evidence="3">Rho termination factor</fullName>
    </submittedName>
</protein>
<proteinExistence type="predicted"/>
<feature type="region of interest" description="Disordered" evidence="1">
    <location>
        <begin position="1"/>
        <end position="57"/>
    </location>
</feature>
<gene>
    <name evidence="3" type="ORF">GCU69_25150</name>
</gene>
<dbReference type="Proteomes" id="UP000621266">
    <property type="component" value="Unassembled WGS sequence"/>
</dbReference>
<feature type="domain" description="Rho termination factor-like N-terminal" evidence="2">
    <location>
        <begin position="51"/>
        <end position="83"/>
    </location>
</feature>
<keyword evidence="4" id="KW-1185">Reference proteome</keyword>
<evidence type="ECO:0000256" key="1">
    <source>
        <dbReference type="SAM" id="MobiDB-lite"/>
    </source>
</evidence>
<evidence type="ECO:0000313" key="4">
    <source>
        <dbReference type="Proteomes" id="UP000621266"/>
    </source>
</evidence>
<dbReference type="Pfam" id="PF23855">
    <property type="entry name" value="DUF7218"/>
    <property type="match status" value="1"/>
</dbReference>
<organism evidence="3 4">
    <name type="scientific">Streptomyces lycii</name>
    <dbReference type="NCBI Taxonomy" id="2654337"/>
    <lineage>
        <taxon>Bacteria</taxon>
        <taxon>Bacillati</taxon>
        <taxon>Actinomycetota</taxon>
        <taxon>Actinomycetes</taxon>
        <taxon>Kitasatosporales</taxon>
        <taxon>Streptomycetaceae</taxon>
        <taxon>Streptomyces</taxon>
    </lineage>
</organism>
<evidence type="ECO:0000259" key="2">
    <source>
        <dbReference type="Pfam" id="PF07498"/>
    </source>
</evidence>
<sequence>MPDPRIKDEKTYEALRREGAGKAKAARIANDSGGSRSKTGSKGGKSDKYERQSKQDLYSEAKKVGIEGRSSMTKEQLISALRKR</sequence>
<dbReference type="Pfam" id="PF07498">
    <property type="entry name" value="Rho_N"/>
    <property type="match status" value="1"/>
</dbReference>
<feature type="compositionally biased region" description="Basic and acidic residues" evidence="1">
    <location>
        <begin position="44"/>
        <end position="57"/>
    </location>
</feature>
<dbReference type="EMBL" id="WHPN01000370">
    <property type="protein sequence ID" value="KAF4406410.1"/>
    <property type="molecule type" value="Genomic_DNA"/>
</dbReference>
<dbReference type="InterPro" id="IPR011112">
    <property type="entry name" value="Rho-like_N"/>
</dbReference>
<name>A0ABQ7FC88_9ACTN</name>
<dbReference type="RefSeq" id="WP_098750738.1">
    <property type="nucleotide sequence ID" value="NZ_WHPN01000370.1"/>
</dbReference>
<reference evidence="3 4" key="1">
    <citation type="submission" date="2019-10" db="EMBL/GenBank/DDBJ databases">
        <title>Streptomyces tenebrisbrunneis sp.nov., an endogenous actinomycete isolated from of Lycium ruthenicum.</title>
        <authorList>
            <person name="Ma L."/>
        </authorList>
    </citation>
    <scope>NUCLEOTIDE SEQUENCE [LARGE SCALE GENOMIC DNA]</scope>
    <source>
        <strain evidence="3 4">TRM 66187</strain>
    </source>
</reference>
<comment type="caution">
    <text evidence="3">The sequence shown here is derived from an EMBL/GenBank/DDBJ whole genome shotgun (WGS) entry which is preliminary data.</text>
</comment>
<feature type="compositionally biased region" description="Basic and acidic residues" evidence="1">
    <location>
        <begin position="1"/>
        <end position="21"/>
    </location>
</feature>
<accession>A0ABQ7FC88</accession>
<dbReference type="InterPro" id="IPR055642">
    <property type="entry name" value="DUF7218"/>
</dbReference>
<evidence type="ECO:0000313" key="3">
    <source>
        <dbReference type="EMBL" id="KAF4406410.1"/>
    </source>
</evidence>